<organism evidence="7 8">
    <name type="scientific">Tritrichomonas musculus</name>
    <dbReference type="NCBI Taxonomy" id="1915356"/>
    <lineage>
        <taxon>Eukaryota</taxon>
        <taxon>Metamonada</taxon>
        <taxon>Parabasalia</taxon>
        <taxon>Tritrichomonadida</taxon>
        <taxon>Tritrichomonadidae</taxon>
        <taxon>Tritrichomonas</taxon>
    </lineage>
</organism>
<evidence type="ECO:0000259" key="6">
    <source>
        <dbReference type="PROSITE" id="PS50011"/>
    </source>
</evidence>
<feature type="binding site" evidence="4">
    <location>
        <position position="729"/>
    </location>
    <ligand>
        <name>ATP</name>
        <dbReference type="ChEBI" id="CHEBI:30616"/>
    </ligand>
</feature>
<dbReference type="PROSITE" id="PS50011">
    <property type="entry name" value="PROTEIN_KINASE_DOM"/>
    <property type="match status" value="2"/>
</dbReference>
<dbReference type="InterPro" id="IPR017441">
    <property type="entry name" value="Protein_kinase_ATP_BS"/>
</dbReference>
<dbReference type="SUPFAM" id="SSF56112">
    <property type="entry name" value="Protein kinase-like (PK-like)"/>
    <property type="match status" value="2"/>
</dbReference>
<dbReference type="PANTHER" id="PTHR23257:SF958">
    <property type="entry name" value="SERINE_THREONINE-PROTEIN KINASE WNK4"/>
    <property type="match status" value="1"/>
</dbReference>
<keyword evidence="8" id="KW-1185">Reference proteome</keyword>
<dbReference type="Pfam" id="PF00069">
    <property type="entry name" value="Pkinase"/>
    <property type="match status" value="1"/>
</dbReference>
<dbReference type="Pfam" id="PF07714">
    <property type="entry name" value="PK_Tyr_Ser-Thr"/>
    <property type="match status" value="1"/>
</dbReference>
<comment type="caution">
    <text evidence="7">The sequence shown here is derived from an EMBL/GenBank/DDBJ whole genome shotgun (WGS) entry which is preliminary data.</text>
</comment>
<evidence type="ECO:0000256" key="5">
    <source>
        <dbReference type="SAM" id="MobiDB-lite"/>
    </source>
</evidence>
<proteinExistence type="predicted"/>
<dbReference type="InterPro" id="IPR011009">
    <property type="entry name" value="Kinase-like_dom_sf"/>
</dbReference>
<reference evidence="7 8" key="1">
    <citation type="submission" date="2024-04" db="EMBL/GenBank/DDBJ databases">
        <title>Tritrichomonas musculus Genome.</title>
        <authorList>
            <person name="Alves-Ferreira E."/>
            <person name="Grigg M."/>
            <person name="Lorenzi H."/>
            <person name="Galac M."/>
        </authorList>
    </citation>
    <scope>NUCLEOTIDE SEQUENCE [LARGE SCALE GENOMIC DNA]</scope>
    <source>
        <strain evidence="7 8">EAF2021</strain>
    </source>
</reference>
<evidence type="ECO:0000256" key="3">
    <source>
        <dbReference type="ARBA" id="ARBA00022840"/>
    </source>
</evidence>
<dbReference type="InterPro" id="IPR001245">
    <property type="entry name" value="Ser-Thr/Tyr_kinase_cat_dom"/>
</dbReference>
<keyword evidence="2 4" id="KW-0547">Nucleotide-binding</keyword>
<dbReference type="SMART" id="SM00220">
    <property type="entry name" value="S_TKc"/>
    <property type="match status" value="2"/>
</dbReference>
<evidence type="ECO:0000313" key="7">
    <source>
        <dbReference type="EMBL" id="KAK8867207.1"/>
    </source>
</evidence>
<keyword evidence="1" id="KW-0418">Kinase</keyword>
<dbReference type="PROSITE" id="PS00107">
    <property type="entry name" value="PROTEIN_KINASE_ATP"/>
    <property type="match status" value="1"/>
</dbReference>
<evidence type="ECO:0000256" key="1">
    <source>
        <dbReference type="ARBA" id="ARBA00022527"/>
    </source>
</evidence>
<dbReference type="InterPro" id="IPR050167">
    <property type="entry name" value="Ser_Thr_protein_kinase"/>
</dbReference>
<keyword evidence="3 4" id="KW-0067">ATP-binding</keyword>
<feature type="domain" description="Protein kinase" evidence="6">
    <location>
        <begin position="220"/>
        <end position="487"/>
    </location>
</feature>
<keyword evidence="1" id="KW-0723">Serine/threonine-protein kinase</keyword>
<sequence>MPTINEIFDKINQIIQSINTAFAYKGQCSSIAKVLSEIQEKISKNQSIQSNNTELAALLGQLNLLNETIIGFSPDEWNKAILITPISEQISILTETMSSIAQLLQKLNITLENNYTIVKTALANDLKSLYGFISDPSQLENPTVKSKLEEIENYLIQIGCPLDPNSQTIPSHSNPKHQLPKKGDEQSPSENLDTTNTQNKKELNNFNNIQAYKIKLSDFTKIGIAVAHTERYTIYNGQNEETKEEVTILILDKDTNSEDKFQRLVNVLTAVHHPNLESFIGVDDTEYAVVTRRNGKKLRDFFKTIKKDSKSSDDKSTEKRNSIAPGYKTIIAYKIAEAMAYLHSLDITHRDLYSVNILIDSQFNPKITNFTNSRFLPDNVYTMSSRPISTSKFRAPELTSGDKYDREVDVFSFSGILYELLTEKIPFEGQPLAKIDKMIADKERPILPDDISSDLRDLIENCWKQNPSERPLFSEIIDTMLTKRITFPDDKESPVVENFYNSKMIKNDDLNKSLELILDINNIIQHTVNLRGVYMFECVRVRSLLCGYYYLLQTSVYAQEDTVESLDNLVQLSSMRDYLNDLKKTVLYTDPEKWKTVAVSTPVAEIATDIYRNMEYIYIALKELGLPVTKYEYVKYDLINDFREVYYVFKDAEYQDKMDEVVSFLNQNGLQIDVTDDEVNENKQNLLMQFKDYNLNRSDFKLVKKIGSGKTSIVYEVAKKSTGEIFACKELTDDYFSESDLSINYIRREICFISNLKHKYLVNFIGFNSDVGKPLWIIIEYVDGGDLYDAVRNKEKPLTPFQKTKIAFEIAQGMDYLHSKNIIHRDLKTLNILIDKNDYTPKIADFGYSKANISLTNTVGIGTTNYMAPEMITDDDYGFQVDVFSYGMILWEMYDGRYPYQWLKSANVQIAILKDKELPFKKAISDDLKELIIKCKSHNSSNRPSFKDILQIMIDKKIAFDGADPVEIAEFYARKVEEIEQNEQNEVENNQILFESYRQ</sequence>
<dbReference type="InterPro" id="IPR000719">
    <property type="entry name" value="Prot_kinase_dom"/>
</dbReference>
<dbReference type="EMBL" id="JAPFFF010000015">
    <property type="protein sequence ID" value="KAK8867207.1"/>
    <property type="molecule type" value="Genomic_DNA"/>
</dbReference>
<accession>A0ABR2IRG2</accession>
<gene>
    <name evidence="7" type="ORF">M9Y10_010184</name>
</gene>
<dbReference type="Gene3D" id="3.30.200.20">
    <property type="entry name" value="Phosphorylase Kinase, domain 1"/>
    <property type="match status" value="1"/>
</dbReference>
<protein>
    <recommendedName>
        <fullName evidence="6">Protein kinase domain-containing protein</fullName>
    </recommendedName>
</protein>
<name>A0ABR2IRG2_9EUKA</name>
<dbReference type="PROSITE" id="PS00108">
    <property type="entry name" value="PROTEIN_KINASE_ST"/>
    <property type="match status" value="1"/>
</dbReference>
<evidence type="ECO:0000313" key="8">
    <source>
        <dbReference type="Proteomes" id="UP001470230"/>
    </source>
</evidence>
<keyword evidence="1" id="KW-0808">Transferase</keyword>
<feature type="region of interest" description="Disordered" evidence="5">
    <location>
        <begin position="165"/>
        <end position="200"/>
    </location>
</feature>
<evidence type="ECO:0000256" key="2">
    <source>
        <dbReference type="ARBA" id="ARBA00022741"/>
    </source>
</evidence>
<dbReference type="Gene3D" id="1.10.510.10">
    <property type="entry name" value="Transferase(Phosphotransferase) domain 1"/>
    <property type="match status" value="2"/>
</dbReference>
<feature type="domain" description="Protein kinase" evidence="6">
    <location>
        <begin position="700"/>
        <end position="958"/>
    </location>
</feature>
<evidence type="ECO:0000256" key="4">
    <source>
        <dbReference type="PROSITE-ProRule" id="PRU10141"/>
    </source>
</evidence>
<dbReference type="PRINTS" id="PR00109">
    <property type="entry name" value="TYRKINASE"/>
</dbReference>
<dbReference type="Proteomes" id="UP001470230">
    <property type="component" value="Unassembled WGS sequence"/>
</dbReference>
<dbReference type="PANTHER" id="PTHR23257">
    <property type="entry name" value="SERINE-THREONINE PROTEIN KINASE"/>
    <property type="match status" value="1"/>
</dbReference>
<dbReference type="InterPro" id="IPR008271">
    <property type="entry name" value="Ser/Thr_kinase_AS"/>
</dbReference>
<feature type="compositionally biased region" description="Polar residues" evidence="5">
    <location>
        <begin position="186"/>
        <end position="200"/>
    </location>
</feature>